<protein>
    <submittedName>
        <fullName evidence="4">Uncharacterized protein LOC105032242 isoform X1</fullName>
    </submittedName>
</protein>
<proteinExistence type="predicted"/>
<dbReference type="GeneID" id="105032242"/>
<evidence type="ECO:0000313" key="3">
    <source>
        <dbReference type="Proteomes" id="UP000504607"/>
    </source>
</evidence>
<feature type="compositionally biased region" description="Polar residues" evidence="1">
    <location>
        <begin position="1"/>
        <end position="11"/>
    </location>
</feature>
<reference evidence="4" key="1">
    <citation type="submission" date="2025-08" db="UniProtKB">
        <authorList>
            <consortium name="RefSeq"/>
        </authorList>
    </citation>
    <scope>IDENTIFICATION</scope>
</reference>
<dbReference type="AlphaFoldDB" id="A0A6I9Q982"/>
<dbReference type="Proteomes" id="UP000504607">
    <property type="component" value="Unplaced"/>
</dbReference>
<feature type="domain" description="U1-type" evidence="2">
    <location>
        <begin position="278"/>
        <end position="312"/>
    </location>
</feature>
<dbReference type="Pfam" id="PF12874">
    <property type="entry name" value="zf-met"/>
    <property type="match status" value="2"/>
</dbReference>
<dbReference type="RefSeq" id="XP_010904927.1">
    <property type="nucleotide sequence ID" value="XM_010906625.3"/>
</dbReference>
<evidence type="ECO:0000256" key="1">
    <source>
        <dbReference type="SAM" id="MobiDB-lite"/>
    </source>
</evidence>
<dbReference type="Gene3D" id="3.30.160.60">
    <property type="entry name" value="Classic Zinc Finger"/>
    <property type="match status" value="2"/>
</dbReference>
<dbReference type="OrthoDB" id="694733at2759"/>
<dbReference type="SMART" id="SM00451">
    <property type="entry name" value="ZnF_U1"/>
    <property type="match status" value="2"/>
</dbReference>
<dbReference type="PANTHER" id="PTHR45762">
    <property type="entry name" value="ZINC FINGER RNA-BINDING PROTEIN"/>
    <property type="match status" value="1"/>
</dbReference>
<dbReference type="InterPro" id="IPR013087">
    <property type="entry name" value="Znf_C2H2_type"/>
</dbReference>
<gene>
    <name evidence="4" type="primary">LOC105032242</name>
</gene>
<accession>A0A6I9Q982</accession>
<evidence type="ECO:0000313" key="4">
    <source>
        <dbReference type="RefSeq" id="XP_010904927.1"/>
    </source>
</evidence>
<organism evidence="3 4">
    <name type="scientific">Elaeis guineensis var. tenera</name>
    <name type="common">Oil palm</name>
    <dbReference type="NCBI Taxonomy" id="51953"/>
    <lineage>
        <taxon>Eukaryota</taxon>
        <taxon>Viridiplantae</taxon>
        <taxon>Streptophyta</taxon>
        <taxon>Embryophyta</taxon>
        <taxon>Tracheophyta</taxon>
        <taxon>Spermatophyta</taxon>
        <taxon>Magnoliopsida</taxon>
        <taxon>Liliopsida</taxon>
        <taxon>Arecaceae</taxon>
        <taxon>Arecoideae</taxon>
        <taxon>Cocoseae</taxon>
        <taxon>Elaeidinae</taxon>
        <taxon>Elaeis</taxon>
    </lineage>
</organism>
<sequence length="329" mass="36987">MASSISSTMECTSEKKFKSDSEQDGVLDSNAIVLLSPTSDHSDKRSDPVVLERELAHELAASKQATNVPSETTISFEEALERELEFQKRRKIAMLQASIDSGSLFTPSQVLRPKPSLTGIKRKVVSENLPEKEPYGSQDQRPPKQLQALRARMQRLQNNRPSMQQLQHQNPPQWLNGRWLPTQGLNCRPPFPQHKQNQPHLLRHSMGKQLSHRQSENLQEPPNVIASFWCNICKVSCSNALNLNFHYLGRKHKAKFEEVFGSKNTRLNENEVNESKNNEIVWCKECNVPCMKGASWAQHCAGKKHVARLLASQSLDGASGHTISGKAAV</sequence>
<dbReference type="InParanoid" id="A0A6I9Q982"/>
<dbReference type="InterPro" id="IPR036236">
    <property type="entry name" value="Znf_C2H2_sf"/>
</dbReference>
<feature type="region of interest" description="Disordered" evidence="1">
    <location>
        <begin position="1"/>
        <end position="23"/>
    </location>
</feature>
<dbReference type="InterPro" id="IPR003604">
    <property type="entry name" value="Matrin/U1-like-C_Znf_C2H2"/>
</dbReference>
<dbReference type="SUPFAM" id="SSF57667">
    <property type="entry name" value="beta-beta-alpha zinc fingers"/>
    <property type="match status" value="2"/>
</dbReference>
<dbReference type="GO" id="GO:0003676">
    <property type="term" value="F:nucleic acid binding"/>
    <property type="evidence" value="ECO:0007669"/>
    <property type="project" value="InterPro"/>
</dbReference>
<dbReference type="PANTHER" id="PTHR45762:SF3">
    <property type="entry name" value="ZINC-FINGER PROTEIN AT 72D, ISOFORM B"/>
    <property type="match status" value="1"/>
</dbReference>
<dbReference type="GO" id="GO:0008270">
    <property type="term" value="F:zinc ion binding"/>
    <property type="evidence" value="ECO:0007669"/>
    <property type="project" value="InterPro"/>
</dbReference>
<dbReference type="KEGG" id="egu:105032242"/>
<keyword evidence="3" id="KW-1185">Reference proteome</keyword>
<feature type="domain" description="U1-type" evidence="2">
    <location>
        <begin position="225"/>
        <end position="259"/>
    </location>
</feature>
<feature type="compositionally biased region" description="Basic and acidic residues" evidence="1">
    <location>
        <begin position="12"/>
        <end position="21"/>
    </location>
</feature>
<evidence type="ECO:0000259" key="2">
    <source>
        <dbReference type="SMART" id="SM00451"/>
    </source>
</evidence>
<name>A0A6I9Q982_ELAGV</name>